<dbReference type="Pfam" id="PF12796">
    <property type="entry name" value="Ank_2"/>
    <property type="match status" value="1"/>
</dbReference>
<dbReference type="InterPro" id="IPR003887">
    <property type="entry name" value="LEM_dom"/>
</dbReference>
<dbReference type="PANTHER" id="PTHR12349">
    <property type="entry name" value="ANKYRIN REPEAT AND LEM DOMAIN-CONTAINING PROTEIN 2"/>
    <property type="match status" value="1"/>
</dbReference>
<keyword evidence="8" id="KW-0735">Signal-anchor</keyword>
<dbReference type="GO" id="GO:0051301">
    <property type="term" value="P:cell division"/>
    <property type="evidence" value="ECO:0007669"/>
    <property type="project" value="UniProtKB-KW"/>
</dbReference>
<dbReference type="Proteomes" id="UP000565785">
    <property type="component" value="Unassembled WGS sequence"/>
</dbReference>
<dbReference type="AlphaFoldDB" id="A0A7L1MVL9"/>
<dbReference type="InterPro" id="IPR035006">
    <property type="entry name" value="LEM_ANKL2"/>
</dbReference>
<dbReference type="PANTHER" id="PTHR12349:SF4">
    <property type="entry name" value="ANKYRIN REPEAT AND LEM DOMAIN-CONTAINING PROTEIN 2"/>
    <property type="match status" value="1"/>
</dbReference>
<dbReference type="GO" id="GO:0007399">
    <property type="term" value="P:nervous system development"/>
    <property type="evidence" value="ECO:0007669"/>
    <property type="project" value="UniProtKB-ARBA"/>
</dbReference>
<evidence type="ECO:0000256" key="1">
    <source>
        <dbReference type="ARBA" id="ARBA00004643"/>
    </source>
</evidence>
<evidence type="ECO:0000256" key="3">
    <source>
        <dbReference type="ARBA" id="ARBA00022553"/>
    </source>
</evidence>
<evidence type="ECO:0000256" key="16">
    <source>
        <dbReference type="ARBA" id="ARBA00081980"/>
    </source>
</evidence>
<evidence type="ECO:0000256" key="12">
    <source>
        <dbReference type="ARBA" id="ARBA00023306"/>
    </source>
</evidence>
<comment type="caution">
    <text evidence="20">The sequence shown here is derived from an EMBL/GenBank/DDBJ whole genome shotgun (WGS) entry which is preliminary data.</text>
</comment>
<dbReference type="SUPFAM" id="SSF63451">
    <property type="entry name" value="LEM domain"/>
    <property type="match status" value="1"/>
</dbReference>
<evidence type="ECO:0000256" key="14">
    <source>
        <dbReference type="ARBA" id="ARBA00063367"/>
    </source>
</evidence>
<evidence type="ECO:0000256" key="13">
    <source>
        <dbReference type="ARBA" id="ARBA00056222"/>
    </source>
</evidence>
<keyword evidence="4" id="KW-0132">Cell division</keyword>
<dbReference type="Pfam" id="PF24567">
    <property type="entry name" value="ANKLE2_3rd"/>
    <property type="match status" value="1"/>
</dbReference>
<evidence type="ECO:0000256" key="8">
    <source>
        <dbReference type="ARBA" id="ARBA00022968"/>
    </source>
</evidence>
<gene>
    <name evidence="20" type="primary">Ankle2</name>
    <name evidence="20" type="ORF">RHICYA_R13766</name>
</gene>
<feature type="transmembrane region" description="Helical" evidence="18">
    <location>
        <begin position="12"/>
        <end position="34"/>
    </location>
</feature>
<dbReference type="GO" id="GO:0051721">
    <property type="term" value="F:protein phosphatase 2A binding"/>
    <property type="evidence" value="ECO:0007669"/>
    <property type="project" value="TreeGrafter"/>
</dbReference>
<feature type="non-terminal residue" evidence="20">
    <location>
        <position position="973"/>
    </location>
</feature>
<feature type="compositionally biased region" description="Polar residues" evidence="17">
    <location>
        <begin position="138"/>
        <end position="150"/>
    </location>
</feature>
<evidence type="ECO:0000256" key="2">
    <source>
        <dbReference type="ARBA" id="ARBA00007597"/>
    </source>
</evidence>
<comment type="similarity">
    <text evidence="2">Belongs to the ANKLE2 family.</text>
</comment>
<name>A0A7L1MVL9_RHICY</name>
<evidence type="ECO:0000256" key="10">
    <source>
        <dbReference type="ARBA" id="ARBA00023043"/>
    </source>
</evidence>
<dbReference type="SUPFAM" id="SSF48403">
    <property type="entry name" value="Ankyrin repeat"/>
    <property type="match status" value="1"/>
</dbReference>
<keyword evidence="7" id="KW-0256">Endoplasmic reticulum</keyword>
<proteinExistence type="inferred from homology"/>
<sequence length="973" mass="107752">WSSFWDVGWGRWPGWELLAACAVIGAVGWLLRLLERRRPGGRGAAAAISSSCPPPAARPVGTRPGAVSRKGEITMDEILSRLKQLSPDELREETVRAGLKCGPITSTTRFIFEKKLAQALLEQQGASEEKGSALSEKSAGNISSDSSQAEAQKALKNGHGSVAEDVDFGYCVGVNPPEEDDVMRMNCSAAIRGAGCVDSQLTTQTRTRDPPLFYGVCPVYDDILARNDRVHVYEDKKEALQAVKMIKGSRFKAFSNREDAEKFAKGICDYFPSPSKSSLCLSPVRMGSFNRDGLCSPETETANKERANSYKSPRTQDLTAKLRKAVEKGDVATFSELIWSNPRYLIGSGDNPTVVQEGCRYNVMHVAAKENQPGICQLLLDTLENPEFMRLMYPDDNDTMLKKRIQYIVDLYLNTPDKMGFDTPLHFACKFGHLDVVNVLTSHPAIVKNPRNKYDQTPAEVVCERSKNKSAELKEKLREYLKGRYYVPLLRAEDNSSAPVIGAPWSPDQTDDNPQRALPEYTGSPKDPVLSIRAFAGPTEYSKAEEFRRLWKTPPRERAGFFHNVRKSDLEMGVERVGRELAHELGFPWVEYWEFLGCFVDLSSQEGLRKLEEYLSHWEMSEKAQQETGENETCNRYKTPHPSGKSKKSCNSISVGAFLDEDDDDMSLEEIKNRQNAARNISQPIVSKEPSIGAIGDAGCDILSMQCPADIIETAEHRRHYEKAASSSKNGFCNPVSSERIISDRKHLYDEEECLASPISNLMSEFEGLSFQQQIAGESHKTTEKTEDHLGKTSCAVSLARSADPSVTGRARETKLRTEHKIPLHKERLSMESGVQTTEAQQRQDLSSQKFLLKASPPNDSSKKLFLLGEQPSKLDSDVLAAVEAIAIDPLKYPFIYKWKHAVQSYSSSDRQSWPSPALKARLKSHSIAAGLPNASAYPNSGRNSPVPGSPGKYGSAALLSADPGSPGRYSPA</sequence>
<evidence type="ECO:0000256" key="11">
    <source>
        <dbReference type="ARBA" id="ARBA00023136"/>
    </source>
</evidence>
<feature type="region of interest" description="Disordered" evidence="17">
    <location>
        <begin position="932"/>
        <end position="973"/>
    </location>
</feature>
<dbReference type="Gene3D" id="1.10.720.40">
    <property type="match status" value="1"/>
</dbReference>
<evidence type="ECO:0000256" key="18">
    <source>
        <dbReference type="SAM" id="Phobius"/>
    </source>
</evidence>
<comment type="subcellular location">
    <subcellularLocation>
        <location evidence="1">Endoplasmic reticulum membrane</location>
        <topology evidence="1">Single-pass type III membrane protein</topology>
    </subcellularLocation>
</comment>
<evidence type="ECO:0000256" key="15">
    <source>
        <dbReference type="ARBA" id="ARBA00074558"/>
    </source>
</evidence>
<protein>
    <recommendedName>
        <fullName evidence="15">Ankyrin repeat and LEM domain-containing protein 2</fullName>
    </recommendedName>
    <alternativeName>
        <fullName evidence="16">LEM domain-containing protein 4</fullName>
    </alternativeName>
</protein>
<dbReference type="FunFam" id="1.10.720.40:FF:000001">
    <property type="entry name" value="LEM domain containing 2, isoform CRA_a"/>
    <property type="match status" value="1"/>
</dbReference>
<evidence type="ECO:0000256" key="17">
    <source>
        <dbReference type="SAM" id="MobiDB-lite"/>
    </source>
</evidence>
<keyword evidence="5 18" id="KW-0812">Transmembrane</keyword>
<dbReference type="PROSITE" id="PS50954">
    <property type="entry name" value="LEM"/>
    <property type="match status" value="1"/>
</dbReference>
<dbReference type="Pfam" id="PF03020">
    <property type="entry name" value="LEM"/>
    <property type="match status" value="1"/>
</dbReference>
<dbReference type="InterPro" id="IPR002110">
    <property type="entry name" value="Ankyrin_rpt"/>
</dbReference>
<dbReference type="SMART" id="SM00248">
    <property type="entry name" value="ANK"/>
    <property type="match status" value="2"/>
</dbReference>
<dbReference type="GO" id="GO:0031468">
    <property type="term" value="P:nuclear membrane reassembly"/>
    <property type="evidence" value="ECO:0007669"/>
    <property type="project" value="UniProtKB-ARBA"/>
</dbReference>
<dbReference type="EMBL" id="VXBP01000521">
    <property type="protein sequence ID" value="NXN91604.1"/>
    <property type="molecule type" value="Genomic_DNA"/>
</dbReference>
<evidence type="ECO:0000256" key="6">
    <source>
        <dbReference type="ARBA" id="ARBA00022776"/>
    </source>
</evidence>
<keyword evidence="12" id="KW-0131">Cell cycle</keyword>
<accession>A0A7L1MVL9</accession>
<dbReference type="Gene3D" id="1.25.40.20">
    <property type="entry name" value="Ankyrin repeat-containing domain"/>
    <property type="match status" value="1"/>
</dbReference>
<evidence type="ECO:0000313" key="21">
    <source>
        <dbReference type="Proteomes" id="UP000565785"/>
    </source>
</evidence>
<dbReference type="InterPro" id="IPR011015">
    <property type="entry name" value="LEM/LEM-like_dom_sf"/>
</dbReference>
<feature type="domain" description="LEM" evidence="19">
    <location>
        <begin position="79"/>
        <end position="123"/>
    </location>
</feature>
<dbReference type="InterPro" id="IPR056237">
    <property type="entry name" value="ANKLE2_3rd"/>
</dbReference>
<organism evidence="20 21">
    <name type="scientific">Rhinopomastus cyanomelas</name>
    <name type="common">Common scimitarbill</name>
    <dbReference type="NCBI Taxonomy" id="113115"/>
    <lineage>
        <taxon>Eukaryota</taxon>
        <taxon>Metazoa</taxon>
        <taxon>Chordata</taxon>
        <taxon>Craniata</taxon>
        <taxon>Vertebrata</taxon>
        <taxon>Euteleostomi</taxon>
        <taxon>Archelosauria</taxon>
        <taxon>Archosauria</taxon>
        <taxon>Dinosauria</taxon>
        <taxon>Saurischia</taxon>
        <taxon>Theropoda</taxon>
        <taxon>Coelurosauria</taxon>
        <taxon>Aves</taxon>
        <taxon>Neognathae</taxon>
        <taxon>Neoaves</taxon>
        <taxon>Telluraves</taxon>
        <taxon>Coraciimorphae</taxon>
        <taxon>Bucerotiformes</taxon>
        <taxon>Rhinopomastidae</taxon>
        <taxon>Rhinopomastus</taxon>
    </lineage>
</organism>
<comment type="subunit">
    <text evidence="14">Interacts with BAF/BANF1. Interacts with protein phosphatase 2A (PP2A) components PPP2C (PPP2CA or PPP2CB) and PPP2R1A.</text>
</comment>
<evidence type="ECO:0000256" key="5">
    <source>
        <dbReference type="ARBA" id="ARBA00022692"/>
    </source>
</evidence>
<evidence type="ECO:0000313" key="20">
    <source>
        <dbReference type="EMBL" id="NXN91604.1"/>
    </source>
</evidence>
<feature type="region of interest" description="Disordered" evidence="17">
    <location>
        <begin position="127"/>
        <end position="158"/>
    </location>
</feature>
<reference evidence="20 21" key="1">
    <citation type="submission" date="2019-09" db="EMBL/GenBank/DDBJ databases">
        <title>Bird 10,000 Genomes (B10K) Project - Family phase.</title>
        <authorList>
            <person name="Zhang G."/>
        </authorList>
    </citation>
    <scope>NUCLEOTIDE SEQUENCE [LARGE SCALE GENOMIC DNA]</scope>
    <source>
        <strain evidence="20">B10K-DU-002-35</strain>
        <tissue evidence="20">Muscle</tissue>
    </source>
</reference>
<keyword evidence="10" id="KW-0040">ANK repeat</keyword>
<dbReference type="InterPro" id="IPR036770">
    <property type="entry name" value="Ankyrin_rpt-contain_sf"/>
</dbReference>
<feature type="region of interest" description="Disordered" evidence="17">
    <location>
        <begin position="625"/>
        <end position="648"/>
    </location>
</feature>
<dbReference type="CDD" id="cd12944">
    <property type="entry name" value="LEM_ANKL2"/>
    <property type="match status" value="1"/>
</dbReference>
<evidence type="ECO:0000256" key="4">
    <source>
        <dbReference type="ARBA" id="ARBA00022618"/>
    </source>
</evidence>
<evidence type="ECO:0000256" key="7">
    <source>
        <dbReference type="ARBA" id="ARBA00022824"/>
    </source>
</evidence>
<keyword evidence="3" id="KW-0597">Phosphoprotein</keyword>
<feature type="region of interest" description="Disordered" evidence="17">
    <location>
        <begin position="44"/>
        <end position="67"/>
    </location>
</feature>
<keyword evidence="21" id="KW-1185">Reference proteome</keyword>
<feature type="region of interest" description="Disordered" evidence="17">
    <location>
        <begin position="500"/>
        <end position="523"/>
    </location>
</feature>
<keyword evidence="9 18" id="KW-1133">Transmembrane helix</keyword>
<dbReference type="FunFam" id="1.25.40.20:FF:000072">
    <property type="entry name" value="Ankyrin repeat and LEM domain containing 2"/>
    <property type="match status" value="1"/>
</dbReference>
<keyword evidence="6" id="KW-0498">Mitosis</keyword>
<keyword evidence="11 18" id="KW-0472">Membrane</keyword>
<dbReference type="SMART" id="SM00540">
    <property type="entry name" value="LEM"/>
    <property type="match status" value="1"/>
</dbReference>
<dbReference type="OrthoDB" id="7446186at2759"/>
<dbReference type="GO" id="GO:0005789">
    <property type="term" value="C:endoplasmic reticulum membrane"/>
    <property type="evidence" value="ECO:0007669"/>
    <property type="project" value="UniProtKB-SubCell"/>
</dbReference>
<evidence type="ECO:0000259" key="19">
    <source>
        <dbReference type="PROSITE" id="PS50954"/>
    </source>
</evidence>
<feature type="non-terminal residue" evidence="20">
    <location>
        <position position="1"/>
    </location>
</feature>
<comment type="function">
    <text evidence="13">Involved in mitotic nuclear envelope reassembly by promoting dephosphorylation of BAF/BANF1 during mitotic exit. Coordinates the control of BAF/BANF1 dephosphorylation by inhibiting VRK1 kinase and promoting dephosphorylation of BAF/BANF1 by protein phosphatase 2A (PP2A), thereby facilitating nuclear envelope assembly. May regulate nuclear localization of VRK1 in non-dividing cells. It is unclear whether it acts as a real PP2A regulatory subunit or whether it is involved in recruitment of the PP2A complex. Involved in brain development.</text>
</comment>
<feature type="compositionally biased region" description="Polar residues" evidence="17">
    <location>
        <begin position="626"/>
        <end position="636"/>
    </location>
</feature>
<evidence type="ECO:0000256" key="9">
    <source>
        <dbReference type="ARBA" id="ARBA00022989"/>
    </source>
</evidence>